<dbReference type="InterPro" id="IPR015943">
    <property type="entry name" value="WD40/YVTN_repeat-like_dom_sf"/>
</dbReference>
<name>A0A4R5MNC6_9SPHI</name>
<dbReference type="CDD" id="cd15482">
    <property type="entry name" value="Sialidase_non-viral"/>
    <property type="match status" value="1"/>
</dbReference>
<dbReference type="OrthoDB" id="9813892at2"/>
<accession>A0A4R5MNC6</accession>
<gene>
    <name evidence="1" type="ORF">EZJ43_06895</name>
</gene>
<dbReference type="Gene3D" id="2.130.10.10">
    <property type="entry name" value="YVTN repeat-like/Quinoprotein amine dehydrogenase"/>
    <property type="match status" value="2"/>
</dbReference>
<evidence type="ECO:0000313" key="1">
    <source>
        <dbReference type="EMBL" id="TDG37056.1"/>
    </source>
</evidence>
<keyword evidence="2" id="KW-1185">Reference proteome</keyword>
<dbReference type="InterPro" id="IPR036278">
    <property type="entry name" value="Sialidase_sf"/>
</dbReference>
<sequence length="315" mass="34215">MLHDKTSTSVRGLSIVNDQIIWVSGNSGTIGKSENGGLSWEWFKPSGYEKLDFRSIKAFDGIHAIVVNAGSPAYVLNTFDGGKTWKQTYKNLDSAIFYDGISFWDKKNGLAFGDPINNKLQLLKTVDGGEHWVNISENLKEKTIEGEAGFAASGTGIKTLPDGKVWIASGGKASNIYYSADFGLNWKIFKCPIWQGEETTGAFSIDFLDAKNGVVVGGNYKADQDNRNNILLTKDGGKSWQQPISPVLGFRSCVIYVNKDTLIATGTSGTDLSSDGGKNWKSISKKSFNVVQKSKSARRILLAGDGGAIYELVLN</sequence>
<protein>
    <submittedName>
        <fullName evidence="1">Oxidoreductase</fullName>
    </submittedName>
</protein>
<reference evidence="1 2" key="1">
    <citation type="submission" date="2019-02" db="EMBL/GenBank/DDBJ databases">
        <title>Pedobacter sp. nov., a novel speices isolated from soil of pinguins habitat in Antarcitica.</title>
        <authorList>
            <person name="He R.-H."/>
        </authorList>
    </citation>
    <scope>NUCLEOTIDE SEQUENCE [LARGE SCALE GENOMIC DNA]</scope>
    <source>
        <strain evidence="1 2">E01020</strain>
    </source>
</reference>
<dbReference type="Proteomes" id="UP000295668">
    <property type="component" value="Unassembled WGS sequence"/>
</dbReference>
<proteinExistence type="predicted"/>
<evidence type="ECO:0000313" key="2">
    <source>
        <dbReference type="Proteomes" id="UP000295668"/>
    </source>
</evidence>
<dbReference type="PANTHER" id="PTHR47199:SF2">
    <property type="entry name" value="PHOTOSYSTEM II STABILITY_ASSEMBLY FACTOR HCF136, CHLOROPLASTIC"/>
    <property type="match status" value="1"/>
</dbReference>
<dbReference type="EMBL" id="SJCY01000003">
    <property type="protein sequence ID" value="TDG37056.1"/>
    <property type="molecule type" value="Genomic_DNA"/>
</dbReference>
<dbReference type="PANTHER" id="PTHR47199">
    <property type="entry name" value="PHOTOSYSTEM II STABILITY/ASSEMBLY FACTOR HCF136, CHLOROPLASTIC"/>
    <property type="match status" value="1"/>
</dbReference>
<dbReference type="AlphaFoldDB" id="A0A4R5MNC6"/>
<organism evidence="1 2">
    <name type="scientific">Pedobacter changchengzhani</name>
    <dbReference type="NCBI Taxonomy" id="2529274"/>
    <lineage>
        <taxon>Bacteria</taxon>
        <taxon>Pseudomonadati</taxon>
        <taxon>Bacteroidota</taxon>
        <taxon>Sphingobacteriia</taxon>
        <taxon>Sphingobacteriales</taxon>
        <taxon>Sphingobacteriaceae</taxon>
        <taxon>Pedobacter</taxon>
    </lineage>
</organism>
<comment type="caution">
    <text evidence="1">The sequence shown here is derived from an EMBL/GenBank/DDBJ whole genome shotgun (WGS) entry which is preliminary data.</text>
</comment>
<dbReference type="SUPFAM" id="SSF50939">
    <property type="entry name" value="Sialidases"/>
    <property type="match status" value="1"/>
</dbReference>